<keyword evidence="11" id="KW-1185">Reference proteome</keyword>
<dbReference type="PANTHER" id="PTHR30352">
    <property type="entry name" value="PYRUVATE FORMATE-LYASE-ACTIVATING ENZYME"/>
    <property type="match status" value="1"/>
</dbReference>
<dbReference type="Pfam" id="PF13353">
    <property type="entry name" value="Fer4_12"/>
    <property type="match status" value="1"/>
</dbReference>
<comment type="similarity">
    <text evidence="2">Belongs to the organic radical-activating enzymes family.</text>
</comment>
<reference evidence="10 11" key="1">
    <citation type="submission" date="2016-08" db="EMBL/GenBank/DDBJ databases">
        <title>Genomes of anaerobic fungi encode conserved fungal cellulosomes for biomass hydrolysis.</title>
        <authorList>
            <consortium name="DOE Joint Genome Institute"/>
            <person name="Haitjema C.H."/>
            <person name="Gilmore S.P."/>
            <person name="Henske J.K."/>
            <person name="Solomon K.V."/>
            <person name="De Groot R."/>
            <person name="Kuo A."/>
            <person name="Mondo S.J."/>
            <person name="Salamov A.A."/>
            <person name="Labutti K."/>
            <person name="Zhao Z."/>
            <person name="Chiniquy J."/>
            <person name="Barry K."/>
            <person name="Brewer H.M."/>
            <person name="Purvine S.O."/>
            <person name="Wright A.T."/>
            <person name="Boxma B."/>
            <person name="Van Alen T."/>
            <person name="Hackstein J.H."/>
            <person name="Baker S.E."/>
            <person name="Grigoriev I.V."/>
            <person name="O'Malley M.A."/>
        </authorList>
    </citation>
    <scope>NUCLEOTIDE SEQUENCE [LARGE SCALE GENOMIC DNA]</scope>
    <source>
        <strain evidence="11">finn</strain>
    </source>
</reference>
<dbReference type="InterPro" id="IPR058240">
    <property type="entry name" value="rSAM_sf"/>
</dbReference>
<evidence type="ECO:0000256" key="1">
    <source>
        <dbReference type="ARBA" id="ARBA00001966"/>
    </source>
</evidence>
<dbReference type="Proteomes" id="UP000193719">
    <property type="component" value="Unassembled WGS sequence"/>
</dbReference>
<evidence type="ECO:0000313" key="10">
    <source>
        <dbReference type="EMBL" id="ORX51044.1"/>
    </source>
</evidence>
<dbReference type="InterPro" id="IPR001989">
    <property type="entry name" value="Radical_activat_CS"/>
</dbReference>
<dbReference type="GO" id="GO:0016829">
    <property type="term" value="F:lyase activity"/>
    <property type="evidence" value="ECO:0007669"/>
    <property type="project" value="UniProtKB-KW"/>
</dbReference>
<organism evidence="10 11">
    <name type="scientific">Piromyces finnis</name>
    <dbReference type="NCBI Taxonomy" id="1754191"/>
    <lineage>
        <taxon>Eukaryota</taxon>
        <taxon>Fungi</taxon>
        <taxon>Fungi incertae sedis</taxon>
        <taxon>Chytridiomycota</taxon>
        <taxon>Chytridiomycota incertae sedis</taxon>
        <taxon>Neocallimastigomycetes</taxon>
        <taxon>Neocallimastigales</taxon>
        <taxon>Neocallimastigaceae</taxon>
        <taxon>Piromyces</taxon>
    </lineage>
</organism>
<evidence type="ECO:0000256" key="7">
    <source>
        <dbReference type="ARBA" id="ARBA00023004"/>
    </source>
</evidence>
<dbReference type="GO" id="GO:0046872">
    <property type="term" value="F:metal ion binding"/>
    <property type="evidence" value="ECO:0007669"/>
    <property type="project" value="UniProtKB-KW"/>
</dbReference>
<keyword evidence="3" id="KW-0004">4Fe-4S</keyword>
<evidence type="ECO:0000256" key="2">
    <source>
        <dbReference type="ARBA" id="ARBA00009777"/>
    </source>
</evidence>
<keyword evidence="10" id="KW-0456">Lyase</keyword>
<gene>
    <name evidence="10" type="ORF">BCR36DRAFT_412027</name>
</gene>
<keyword evidence="8" id="KW-0411">Iron-sulfur</keyword>
<reference evidence="10 11" key="2">
    <citation type="submission" date="2016-08" db="EMBL/GenBank/DDBJ databases">
        <title>Pervasive Adenine N6-methylation of Active Genes in Fungi.</title>
        <authorList>
            <consortium name="DOE Joint Genome Institute"/>
            <person name="Mondo S.J."/>
            <person name="Dannebaum R.O."/>
            <person name="Kuo R.C."/>
            <person name="Labutti K."/>
            <person name="Haridas S."/>
            <person name="Kuo A."/>
            <person name="Salamov A."/>
            <person name="Ahrendt S.R."/>
            <person name="Lipzen A."/>
            <person name="Sullivan W."/>
            <person name="Andreopoulos W.B."/>
            <person name="Clum A."/>
            <person name="Lindquist E."/>
            <person name="Daum C."/>
            <person name="Ramamoorthy G.K."/>
            <person name="Gryganskyi A."/>
            <person name="Culley D."/>
            <person name="Magnuson J.K."/>
            <person name="James T.Y."/>
            <person name="O'Malley M.A."/>
            <person name="Stajich J.E."/>
            <person name="Spatafora J.W."/>
            <person name="Visel A."/>
            <person name="Grigoriev I.V."/>
        </authorList>
    </citation>
    <scope>NUCLEOTIDE SEQUENCE [LARGE SCALE GENOMIC DNA]</scope>
    <source>
        <strain evidence="11">finn</strain>
    </source>
</reference>
<comment type="caution">
    <text evidence="10">The sequence shown here is derived from an EMBL/GenBank/DDBJ whole genome shotgun (WGS) entry which is preliminary data.</text>
</comment>
<keyword evidence="6" id="KW-0560">Oxidoreductase</keyword>
<protein>
    <submittedName>
        <fullName evidence="10">Pyruvate formate lyase activating enzyme</fullName>
    </submittedName>
</protein>
<evidence type="ECO:0000259" key="9">
    <source>
        <dbReference type="PROSITE" id="PS51918"/>
    </source>
</evidence>
<dbReference type="InterPro" id="IPR012838">
    <property type="entry name" value="PFL1_activating"/>
</dbReference>
<dbReference type="PROSITE" id="PS01087">
    <property type="entry name" value="RADICAL_ACTIVATING"/>
    <property type="match status" value="1"/>
</dbReference>
<sequence length="266" mass="30087">MPAIVDPSTMEYMDVKGNVHSTESLACLEGPGNRFLLFLNGCAARCLYCSNPDTWDETIGTPMTVGQLVKKIGNLKNYYINSVGGGGVTVSGGEPLTQFAFLSCFLYAVKKHLGLHTCVETTGQGCTKAWNSVLPHTDLCLVCIKHAIPEKYEQITRTKKLDRCLKFLKELEKRNIPWWCRYVVLPGYTDSKEDIEALIELIKNSPTCERIEFLPYHELGKNKWEELGIEYPLKDIKQLKKSEIKWICDMVREAFKDRNIPVTGDA</sequence>
<proteinExistence type="inferred from homology"/>
<keyword evidence="7" id="KW-0408">Iron</keyword>
<dbReference type="GO" id="GO:0043365">
    <property type="term" value="F:[formate-C-acetyltransferase]-activating enzyme activity"/>
    <property type="evidence" value="ECO:0007669"/>
    <property type="project" value="InterPro"/>
</dbReference>
<dbReference type="NCBIfam" id="TIGR02493">
    <property type="entry name" value="PFLA"/>
    <property type="match status" value="1"/>
</dbReference>
<evidence type="ECO:0000256" key="5">
    <source>
        <dbReference type="ARBA" id="ARBA00022723"/>
    </source>
</evidence>
<evidence type="ECO:0000256" key="4">
    <source>
        <dbReference type="ARBA" id="ARBA00022691"/>
    </source>
</evidence>
<dbReference type="SFLD" id="SFLDG01066">
    <property type="entry name" value="organic_radical-activating_enz"/>
    <property type="match status" value="1"/>
</dbReference>
<dbReference type="PROSITE" id="PS51918">
    <property type="entry name" value="RADICAL_SAM"/>
    <property type="match status" value="1"/>
</dbReference>
<dbReference type="OrthoDB" id="412320at2759"/>
<dbReference type="STRING" id="1754191.A0A1Y1VBA5"/>
<feature type="domain" description="Radical SAM core" evidence="9">
    <location>
        <begin position="28"/>
        <end position="257"/>
    </location>
</feature>
<comment type="cofactor">
    <cofactor evidence="1">
        <name>[4Fe-4S] cluster</name>
        <dbReference type="ChEBI" id="CHEBI:49883"/>
    </cofactor>
</comment>
<evidence type="ECO:0000256" key="3">
    <source>
        <dbReference type="ARBA" id="ARBA00022485"/>
    </source>
</evidence>
<evidence type="ECO:0000313" key="11">
    <source>
        <dbReference type="Proteomes" id="UP000193719"/>
    </source>
</evidence>
<dbReference type="SUPFAM" id="SSF102114">
    <property type="entry name" value="Radical SAM enzymes"/>
    <property type="match status" value="1"/>
</dbReference>
<dbReference type="GO" id="GO:0051539">
    <property type="term" value="F:4 iron, 4 sulfur cluster binding"/>
    <property type="evidence" value="ECO:0007669"/>
    <property type="project" value="UniProtKB-KW"/>
</dbReference>
<dbReference type="Gene3D" id="3.20.20.70">
    <property type="entry name" value="Aldolase class I"/>
    <property type="match status" value="1"/>
</dbReference>
<dbReference type="InterPro" id="IPR034457">
    <property type="entry name" value="Organic_radical-activating"/>
</dbReference>
<name>A0A1Y1VBA5_9FUNG</name>
<dbReference type="SFLD" id="SFLDS00029">
    <property type="entry name" value="Radical_SAM"/>
    <property type="match status" value="1"/>
</dbReference>
<keyword evidence="5" id="KW-0479">Metal-binding</keyword>
<accession>A0A1Y1VBA5</accession>
<evidence type="ECO:0000256" key="8">
    <source>
        <dbReference type="ARBA" id="ARBA00023014"/>
    </source>
</evidence>
<dbReference type="PANTHER" id="PTHR30352:SF5">
    <property type="entry name" value="PYRUVATE FORMATE-LYASE 1-ACTIVATING ENZYME"/>
    <property type="match status" value="1"/>
</dbReference>
<dbReference type="InterPro" id="IPR007197">
    <property type="entry name" value="rSAM"/>
</dbReference>
<dbReference type="EMBL" id="MCFH01000019">
    <property type="protein sequence ID" value="ORX51044.1"/>
    <property type="molecule type" value="Genomic_DNA"/>
</dbReference>
<evidence type="ECO:0000256" key="6">
    <source>
        <dbReference type="ARBA" id="ARBA00023002"/>
    </source>
</evidence>
<keyword evidence="4" id="KW-0949">S-adenosyl-L-methionine</keyword>
<dbReference type="CDD" id="cd01335">
    <property type="entry name" value="Radical_SAM"/>
    <property type="match status" value="1"/>
</dbReference>
<dbReference type="InterPro" id="IPR013785">
    <property type="entry name" value="Aldolase_TIM"/>
</dbReference>
<keyword evidence="10" id="KW-0670">Pyruvate</keyword>
<dbReference type="AlphaFoldDB" id="A0A1Y1VBA5"/>